<dbReference type="EMBL" id="JBHUOX010000022">
    <property type="protein sequence ID" value="MFD3002980.1"/>
    <property type="molecule type" value="Genomic_DNA"/>
</dbReference>
<gene>
    <name evidence="1" type="ORF">ACFS7Z_21625</name>
</gene>
<reference evidence="2" key="1">
    <citation type="journal article" date="2019" name="Int. J. Syst. Evol. Microbiol.">
        <title>The Global Catalogue of Microorganisms (GCM) 10K type strain sequencing project: providing services to taxonomists for standard genome sequencing and annotation.</title>
        <authorList>
            <consortium name="The Broad Institute Genomics Platform"/>
            <consortium name="The Broad Institute Genome Sequencing Center for Infectious Disease"/>
            <person name="Wu L."/>
            <person name="Ma J."/>
        </authorList>
    </citation>
    <scope>NUCLEOTIDE SEQUENCE [LARGE SCALE GENOMIC DNA]</scope>
    <source>
        <strain evidence="2">KCTC 23984</strain>
    </source>
</reference>
<sequence length="141" mass="15841">MKHRTDLLLISLLLVIYSCRSGNDYGSFIPENKDKYNSQISSATDSNEAWSTTPYLIVGKLFGPAYHTEGNLGFTLEQTEISDEHISIIVTQEGLLDDSVYGEKRIIEFKYKANRWTIGSIKLGFKCQSGRGQQYSGELCS</sequence>
<dbReference type="Proteomes" id="UP001597641">
    <property type="component" value="Unassembled WGS sequence"/>
</dbReference>
<evidence type="ECO:0000313" key="2">
    <source>
        <dbReference type="Proteomes" id="UP001597641"/>
    </source>
</evidence>
<comment type="caution">
    <text evidence="1">The sequence shown here is derived from an EMBL/GenBank/DDBJ whole genome shotgun (WGS) entry which is preliminary data.</text>
</comment>
<organism evidence="1 2">
    <name type="scientific">Pontibacter toksunensis</name>
    <dbReference type="NCBI Taxonomy" id="1332631"/>
    <lineage>
        <taxon>Bacteria</taxon>
        <taxon>Pseudomonadati</taxon>
        <taxon>Bacteroidota</taxon>
        <taxon>Cytophagia</taxon>
        <taxon>Cytophagales</taxon>
        <taxon>Hymenobacteraceae</taxon>
        <taxon>Pontibacter</taxon>
    </lineage>
</organism>
<evidence type="ECO:0000313" key="1">
    <source>
        <dbReference type="EMBL" id="MFD3002980.1"/>
    </source>
</evidence>
<evidence type="ECO:0008006" key="3">
    <source>
        <dbReference type="Google" id="ProtNLM"/>
    </source>
</evidence>
<name>A0ABW6BZY6_9BACT</name>
<accession>A0ABW6BZY6</accession>
<keyword evidence="2" id="KW-1185">Reference proteome</keyword>
<proteinExistence type="predicted"/>
<dbReference type="PROSITE" id="PS51257">
    <property type="entry name" value="PROKAR_LIPOPROTEIN"/>
    <property type="match status" value="1"/>
</dbReference>
<dbReference type="RefSeq" id="WP_377489440.1">
    <property type="nucleotide sequence ID" value="NZ_JBHUOX010000022.1"/>
</dbReference>
<protein>
    <recommendedName>
        <fullName evidence="3">Lipoprotein</fullName>
    </recommendedName>
</protein>